<dbReference type="Proteomes" id="UP001066276">
    <property type="component" value="Chromosome 11"/>
</dbReference>
<proteinExistence type="predicted"/>
<feature type="region of interest" description="Disordered" evidence="2">
    <location>
        <begin position="175"/>
        <end position="223"/>
    </location>
</feature>
<organism evidence="3 4">
    <name type="scientific">Pleurodeles waltl</name>
    <name type="common">Iberian ribbed newt</name>
    <dbReference type="NCBI Taxonomy" id="8319"/>
    <lineage>
        <taxon>Eukaryota</taxon>
        <taxon>Metazoa</taxon>
        <taxon>Chordata</taxon>
        <taxon>Craniata</taxon>
        <taxon>Vertebrata</taxon>
        <taxon>Euteleostomi</taxon>
        <taxon>Amphibia</taxon>
        <taxon>Batrachia</taxon>
        <taxon>Caudata</taxon>
        <taxon>Salamandroidea</taxon>
        <taxon>Salamandridae</taxon>
        <taxon>Pleurodelinae</taxon>
        <taxon>Pleurodeles</taxon>
    </lineage>
</organism>
<feature type="compositionally biased region" description="Basic and acidic residues" evidence="2">
    <location>
        <begin position="471"/>
        <end position="483"/>
    </location>
</feature>
<feature type="compositionally biased region" description="Basic and acidic residues" evidence="2">
    <location>
        <begin position="490"/>
        <end position="502"/>
    </location>
</feature>
<evidence type="ECO:0000256" key="1">
    <source>
        <dbReference type="SAM" id="Coils"/>
    </source>
</evidence>
<dbReference type="PANTHER" id="PTHR46606">
    <property type="entry name" value="SHOOTIN-1"/>
    <property type="match status" value="1"/>
</dbReference>
<gene>
    <name evidence="3" type="ORF">NDU88_003861</name>
</gene>
<keyword evidence="1" id="KW-0175">Coiled coil</keyword>
<dbReference type="GO" id="GO:0005737">
    <property type="term" value="C:cytoplasm"/>
    <property type="evidence" value="ECO:0007669"/>
    <property type="project" value="TreeGrafter"/>
</dbReference>
<feature type="region of interest" description="Disordered" evidence="2">
    <location>
        <begin position="362"/>
        <end position="391"/>
    </location>
</feature>
<accession>A0AAV7LGN3</accession>
<keyword evidence="4" id="KW-1185">Reference proteome</keyword>
<sequence>MKRSSGNVCEASRLDAIHKPIYNSSKKHILSRDVSHKACKLAKLLRKGLNTADIRYPEKPLVSCISCVSPRRPARNPFVQHCLFKFTNWGQTDLLTKNVRPVIGCCTCERPVKVGRGERARKTLRRPPWSSKGIMAASSSPFLDCFFCCQQKDHYFETEAVDGVIEGTPGVYKNAITSAPTNKDSGQENESLQHPGQSSYLHSPEQPSGLQDAPLPAHLNLEPLTSDVPNQAIEMLYEKRIQDLEDELNLVLRRNKELSVRVHELEDLMCPEVEKKSWVESRPSNRLKEQFGKSLKEKREQERRALKAEEHLRDLKHQNAVLQKRLHQAECKSPGHTALPPVPPPLPPGSIGPMFSLLRNATTKRGPPVSQASTDMSGVEEEHDTNGHSPDTMNEVLEKIRSGVLLRPVSASQKGGVTLVATIQPNSPVSVAKRQLNEALAEDQMNTLKERDGTSTADMLLDPTSALLDETTEKRKSPDREDLTGLSAMDEQKTSSPDRDSGDVPGSGRSTDDEGSTSSTLPVTSNHSTDEEDQDPPLELCEPISDFNMTENAIGLSCGTSKGPCILAIDQTSLGSGDWDGSHRQVNNEGLVHQEITDENKDSVGEISIQGSASPDVFMTTVVPTEQSQQETRSEAEPEPTLPFSLTKAIKKGFTCFSLLAAHEDDLGQVPEASVKDCGSSELNIQVADVLPMEARSITEDDNPNIGPYTCQKKDCSNLLGTEKTFSPNHDSIQGSTPAVDAGSLESEVGIQNKAVSVEDKKRSLDHHVAWNKTLSEDLGRISPAVHGVPLELSSPPVLEERPPPRDLEMLPVIGLRQDEIQQSIEQPVVLLQQKMEDISVTDPFTAGVSLVNERAVLRSQPLEEVSHTSVEAISASAKDPFSDGTERFSDTGFF</sequence>
<name>A0AAV7LGN3_PLEWA</name>
<protein>
    <submittedName>
        <fullName evidence="3">Uncharacterized protein</fullName>
    </submittedName>
</protein>
<dbReference type="GO" id="GO:0048812">
    <property type="term" value="P:neuron projection morphogenesis"/>
    <property type="evidence" value="ECO:0007669"/>
    <property type="project" value="TreeGrafter"/>
</dbReference>
<dbReference type="InterPro" id="IPR024849">
    <property type="entry name" value="Shootin-1"/>
</dbReference>
<dbReference type="PANTHER" id="PTHR46606:SF5">
    <property type="entry name" value="SHOOTIN-1"/>
    <property type="match status" value="1"/>
</dbReference>
<feature type="coiled-coil region" evidence="1">
    <location>
        <begin position="234"/>
        <end position="261"/>
    </location>
</feature>
<evidence type="ECO:0000256" key="2">
    <source>
        <dbReference type="SAM" id="MobiDB-lite"/>
    </source>
</evidence>
<feature type="coiled-coil region" evidence="1">
    <location>
        <begin position="298"/>
        <end position="332"/>
    </location>
</feature>
<comment type="caution">
    <text evidence="3">The sequence shown here is derived from an EMBL/GenBank/DDBJ whole genome shotgun (WGS) entry which is preliminary data.</text>
</comment>
<dbReference type="AlphaFoldDB" id="A0AAV7LGN3"/>
<dbReference type="EMBL" id="JANPWB010000015">
    <property type="protein sequence ID" value="KAJ1090732.1"/>
    <property type="molecule type" value="Genomic_DNA"/>
</dbReference>
<reference evidence="3" key="1">
    <citation type="journal article" date="2022" name="bioRxiv">
        <title>Sequencing and chromosome-scale assembly of the giantPleurodeles waltlgenome.</title>
        <authorList>
            <person name="Brown T."/>
            <person name="Elewa A."/>
            <person name="Iarovenko S."/>
            <person name="Subramanian E."/>
            <person name="Araus A.J."/>
            <person name="Petzold A."/>
            <person name="Susuki M."/>
            <person name="Suzuki K.-i.T."/>
            <person name="Hayashi T."/>
            <person name="Toyoda A."/>
            <person name="Oliveira C."/>
            <person name="Osipova E."/>
            <person name="Leigh N.D."/>
            <person name="Simon A."/>
            <person name="Yun M.H."/>
        </authorList>
    </citation>
    <scope>NUCLEOTIDE SEQUENCE</scope>
    <source>
        <strain evidence="3">20211129_DDA</strain>
        <tissue evidence="3">Liver</tissue>
    </source>
</reference>
<feature type="region of interest" description="Disordered" evidence="2">
    <location>
        <begin position="466"/>
        <end position="542"/>
    </location>
</feature>
<dbReference type="GO" id="GO:0044295">
    <property type="term" value="C:axonal growth cone"/>
    <property type="evidence" value="ECO:0007669"/>
    <property type="project" value="TreeGrafter"/>
</dbReference>
<feature type="compositionally biased region" description="Polar residues" evidence="2">
    <location>
        <begin position="175"/>
        <end position="209"/>
    </location>
</feature>
<evidence type="ECO:0000313" key="3">
    <source>
        <dbReference type="EMBL" id="KAJ1090732.1"/>
    </source>
</evidence>
<feature type="compositionally biased region" description="Polar residues" evidence="2">
    <location>
        <begin position="516"/>
        <end position="527"/>
    </location>
</feature>
<dbReference type="GO" id="GO:2001224">
    <property type="term" value="P:positive regulation of neuron migration"/>
    <property type="evidence" value="ECO:0007669"/>
    <property type="project" value="TreeGrafter"/>
</dbReference>
<evidence type="ECO:0000313" key="4">
    <source>
        <dbReference type="Proteomes" id="UP001066276"/>
    </source>
</evidence>
<dbReference type="GO" id="GO:0031252">
    <property type="term" value="C:cell leading edge"/>
    <property type="evidence" value="ECO:0007669"/>
    <property type="project" value="TreeGrafter"/>
</dbReference>